<dbReference type="SUPFAM" id="SSF52283">
    <property type="entry name" value="Formate/glycerate dehydrogenase catalytic domain-like"/>
    <property type="match status" value="1"/>
</dbReference>
<dbReference type="RefSeq" id="WP_222876335.1">
    <property type="nucleotide sequence ID" value="NZ_AP023361.1"/>
</dbReference>
<dbReference type="SUPFAM" id="SSF51735">
    <property type="entry name" value="NAD(P)-binding Rossmann-fold domains"/>
    <property type="match status" value="1"/>
</dbReference>
<dbReference type="GO" id="GO:0016491">
    <property type="term" value="F:oxidoreductase activity"/>
    <property type="evidence" value="ECO:0007669"/>
    <property type="project" value="UniProtKB-KW"/>
</dbReference>
<dbReference type="KEGG" id="tso:IZ6_03720"/>
<dbReference type="InterPro" id="IPR036291">
    <property type="entry name" value="NAD(P)-bd_dom_sf"/>
</dbReference>
<dbReference type="Gene3D" id="3.40.50.720">
    <property type="entry name" value="NAD(P)-binding Rossmann-like Domain"/>
    <property type="match status" value="2"/>
</dbReference>
<dbReference type="AlphaFoldDB" id="A0A6S6QP02"/>
<dbReference type="PANTHER" id="PTHR43333">
    <property type="entry name" value="2-HACID_DH_C DOMAIN-CONTAINING PROTEIN"/>
    <property type="match status" value="1"/>
</dbReference>
<evidence type="ECO:0000256" key="1">
    <source>
        <dbReference type="ARBA" id="ARBA00023002"/>
    </source>
</evidence>
<dbReference type="Pfam" id="PF02826">
    <property type="entry name" value="2-Hacid_dh_C"/>
    <property type="match status" value="1"/>
</dbReference>
<evidence type="ECO:0000256" key="2">
    <source>
        <dbReference type="ARBA" id="ARBA00023027"/>
    </source>
</evidence>
<evidence type="ECO:0000313" key="4">
    <source>
        <dbReference type="EMBL" id="BCJ89637.1"/>
    </source>
</evidence>
<proteinExistence type="predicted"/>
<feature type="domain" description="D-isomer specific 2-hydroxyacid dehydrogenase NAD-binding" evidence="3">
    <location>
        <begin position="121"/>
        <end position="292"/>
    </location>
</feature>
<dbReference type="GO" id="GO:0051287">
    <property type="term" value="F:NAD binding"/>
    <property type="evidence" value="ECO:0007669"/>
    <property type="project" value="InterPro"/>
</dbReference>
<keyword evidence="1" id="KW-0560">Oxidoreductase</keyword>
<dbReference type="EMBL" id="AP023361">
    <property type="protein sequence ID" value="BCJ89637.1"/>
    <property type="molecule type" value="Genomic_DNA"/>
</dbReference>
<sequence length="330" mass="36752">MPAKLHLHIENNRDMGPVFEATSERIATALKKYPGLKKRLKITTGMDGDVFAKEMKTADGLFAWKFDTKLIAEGGAPNLKWIHAHGAGVNHLVPLTWLPKQTSLTNSRGIHGEKADEYTCMALLMMNNRLPESCTNQRLKKWDQTFSSSIAGKTVLIIGVGHIGGGAAKWAKRWGMNVVGIRASGEPHRYVDKMHKPAKLHKLLPQADFVLMTTPATQATKHLLGKEELALMKDGANLINYSRAPLVDYDALMVELNKGRLFAMLDVFEPEPLPESSPLWHTPNLIITPHCSSDDAKLYTLKTLDLVFKNAERVLNGKSLVNKVDRVKEY</sequence>
<dbReference type="CDD" id="cd05300">
    <property type="entry name" value="2-Hacid_dh_1"/>
    <property type="match status" value="1"/>
</dbReference>
<dbReference type="PANTHER" id="PTHR43333:SF1">
    <property type="entry name" value="D-ISOMER SPECIFIC 2-HYDROXYACID DEHYDROGENASE NAD-BINDING DOMAIN-CONTAINING PROTEIN"/>
    <property type="match status" value="1"/>
</dbReference>
<accession>A0A6S6QP02</accession>
<keyword evidence="5" id="KW-1185">Reference proteome</keyword>
<protein>
    <recommendedName>
        <fullName evidence="3">D-isomer specific 2-hydroxyacid dehydrogenase NAD-binding domain-containing protein</fullName>
    </recommendedName>
</protein>
<reference evidence="4 5" key="1">
    <citation type="submission" date="2020-08" db="EMBL/GenBank/DDBJ databases">
        <title>Genome sequence of Rhizobiales bacterium strain IZ6.</title>
        <authorList>
            <person name="Nakai R."/>
            <person name="Naganuma T."/>
        </authorList>
    </citation>
    <scope>NUCLEOTIDE SEQUENCE [LARGE SCALE GENOMIC DNA]</scope>
    <source>
        <strain evidence="4 5">IZ6</strain>
    </source>
</reference>
<name>A0A6S6QP02_9HYPH</name>
<keyword evidence="2" id="KW-0520">NAD</keyword>
<gene>
    <name evidence="4" type="ORF">IZ6_03720</name>
</gene>
<dbReference type="InterPro" id="IPR006140">
    <property type="entry name" value="D-isomer_DH_NAD-bd"/>
</dbReference>
<dbReference type="Proteomes" id="UP000515317">
    <property type="component" value="Chromosome"/>
</dbReference>
<evidence type="ECO:0000259" key="3">
    <source>
        <dbReference type="Pfam" id="PF02826"/>
    </source>
</evidence>
<organism evidence="4 5">
    <name type="scientific">Terrihabitans soli</name>
    <dbReference type="NCBI Taxonomy" id="708113"/>
    <lineage>
        <taxon>Bacteria</taxon>
        <taxon>Pseudomonadati</taxon>
        <taxon>Pseudomonadota</taxon>
        <taxon>Alphaproteobacteria</taxon>
        <taxon>Hyphomicrobiales</taxon>
        <taxon>Terrihabitans</taxon>
    </lineage>
</organism>
<evidence type="ECO:0000313" key="5">
    <source>
        <dbReference type="Proteomes" id="UP000515317"/>
    </source>
</evidence>